<proteinExistence type="predicted"/>
<evidence type="ECO:0000313" key="3">
    <source>
        <dbReference type="Proteomes" id="UP000035287"/>
    </source>
</evidence>
<name>A0A0G3XEA5_9SPHN</name>
<dbReference type="PATRIC" id="fig|1348774.3.peg.1594"/>
<dbReference type="STRING" id="1348774.AB433_07600"/>
<dbReference type="Proteomes" id="UP000035287">
    <property type="component" value="Chromosome"/>
</dbReference>
<sequence length="207" mass="22237">MIDDVRLPENWSKGSSGGPAFLTDVVALDSGDEDREERWENPLAQYDIAHNVRTPADIASLRAFHRARRGASRGFLLKDWIEYTSAADGQTAPTATDQPIGTGDGVETVFAIVKRYADVGGLYDHPIRWPVTGTVVVALDGVPQVGGFTVQRGDGTVTFAVAPGAGVAVTCGYEFDVPVRFTEDLLSVSWDTINSRSAGSVPLQEVR</sequence>
<evidence type="ECO:0000313" key="2">
    <source>
        <dbReference type="EMBL" id="AKM09880.1"/>
    </source>
</evidence>
<protein>
    <recommendedName>
        <fullName evidence="1">DUF2460 domain-containing protein</fullName>
    </recommendedName>
</protein>
<reference evidence="2 3" key="1">
    <citation type="submission" date="2015-06" db="EMBL/GenBank/DDBJ databases">
        <authorList>
            <person name="Zeng Y."/>
            <person name="Huang Y."/>
        </authorList>
    </citation>
    <scope>NUCLEOTIDE SEQUENCE [LARGE SCALE GENOMIC DNA]</scope>
    <source>
        <strain evidence="2 3">PQ-2</strain>
    </source>
</reference>
<dbReference type="RefSeq" id="WP_047820564.1">
    <property type="nucleotide sequence ID" value="NZ_CP011770.1"/>
</dbReference>
<evidence type="ECO:0000259" key="1">
    <source>
        <dbReference type="Pfam" id="PF09343"/>
    </source>
</evidence>
<keyword evidence="3" id="KW-1185">Reference proteome</keyword>
<dbReference type="OrthoDB" id="1685145at2"/>
<dbReference type="EMBL" id="CP011770">
    <property type="protein sequence ID" value="AKM09880.1"/>
    <property type="molecule type" value="Genomic_DNA"/>
</dbReference>
<dbReference type="InterPro" id="IPR011740">
    <property type="entry name" value="DUF2460"/>
</dbReference>
<accession>A0A0G3XEA5</accession>
<organism evidence="2 3">
    <name type="scientific">Croceicoccus naphthovorans</name>
    <dbReference type="NCBI Taxonomy" id="1348774"/>
    <lineage>
        <taxon>Bacteria</taxon>
        <taxon>Pseudomonadati</taxon>
        <taxon>Pseudomonadota</taxon>
        <taxon>Alphaproteobacteria</taxon>
        <taxon>Sphingomonadales</taxon>
        <taxon>Erythrobacteraceae</taxon>
        <taxon>Croceicoccus</taxon>
    </lineage>
</organism>
<gene>
    <name evidence="2" type="ORF">AB433_07600</name>
</gene>
<dbReference type="NCBIfam" id="TIGR02217">
    <property type="entry name" value="chp_TIGR02217"/>
    <property type="match status" value="1"/>
</dbReference>
<feature type="domain" description="DUF2460" evidence="1">
    <location>
        <begin position="3"/>
        <end position="207"/>
    </location>
</feature>
<dbReference type="Pfam" id="PF09343">
    <property type="entry name" value="DUF2460"/>
    <property type="match status" value="1"/>
</dbReference>
<dbReference type="AlphaFoldDB" id="A0A0G3XEA5"/>
<dbReference type="KEGG" id="cna:AB433_07600"/>